<accession>A0A0E9SWS5</accession>
<sequence>MLGRHVASCLCTTAPILETELHLHNWSQMGSLLLMETGHCYTNYLNWNNEVLQ</sequence>
<evidence type="ECO:0000313" key="1">
    <source>
        <dbReference type="EMBL" id="JAH45784.1"/>
    </source>
</evidence>
<name>A0A0E9SWS5_ANGAN</name>
<proteinExistence type="predicted"/>
<protein>
    <submittedName>
        <fullName evidence="1">Uncharacterized protein</fullName>
    </submittedName>
</protein>
<reference evidence="1" key="2">
    <citation type="journal article" date="2015" name="Fish Shellfish Immunol.">
        <title>Early steps in the European eel (Anguilla anguilla)-Vibrio vulnificus interaction in the gills: Role of the RtxA13 toxin.</title>
        <authorList>
            <person name="Callol A."/>
            <person name="Pajuelo D."/>
            <person name="Ebbesson L."/>
            <person name="Teles M."/>
            <person name="MacKenzie S."/>
            <person name="Amaro C."/>
        </authorList>
    </citation>
    <scope>NUCLEOTIDE SEQUENCE</scope>
</reference>
<organism evidence="1">
    <name type="scientific">Anguilla anguilla</name>
    <name type="common">European freshwater eel</name>
    <name type="synonym">Muraena anguilla</name>
    <dbReference type="NCBI Taxonomy" id="7936"/>
    <lineage>
        <taxon>Eukaryota</taxon>
        <taxon>Metazoa</taxon>
        <taxon>Chordata</taxon>
        <taxon>Craniata</taxon>
        <taxon>Vertebrata</taxon>
        <taxon>Euteleostomi</taxon>
        <taxon>Actinopterygii</taxon>
        <taxon>Neopterygii</taxon>
        <taxon>Teleostei</taxon>
        <taxon>Anguilliformes</taxon>
        <taxon>Anguillidae</taxon>
        <taxon>Anguilla</taxon>
    </lineage>
</organism>
<dbReference type="AlphaFoldDB" id="A0A0E9SWS5"/>
<dbReference type="EMBL" id="GBXM01062793">
    <property type="protein sequence ID" value="JAH45784.1"/>
    <property type="molecule type" value="Transcribed_RNA"/>
</dbReference>
<reference evidence="1" key="1">
    <citation type="submission" date="2014-11" db="EMBL/GenBank/DDBJ databases">
        <authorList>
            <person name="Amaro Gonzalez C."/>
        </authorList>
    </citation>
    <scope>NUCLEOTIDE SEQUENCE</scope>
</reference>